<gene>
    <name evidence="1" type="ORF">CFT61_10445</name>
</gene>
<reference evidence="1 2" key="1">
    <citation type="submission" date="2017-07" db="EMBL/GenBank/DDBJ databases">
        <title>Draft genome sequence of Prevotella copri isolated from the gut of healthy adult Indian.</title>
        <authorList>
            <person name="Das B."/>
            <person name="Bag S."/>
            <person name="Ghosh T.S."/>
        </authorList>
    </citation>
    <scope>NUCLEOTIDE SEQUENCE [LARGE SCALE GENOMIC DNA]</scope>
    <source>
        <strain evidence="1 2">Indica</strain>
    </source>
</reference>
<sequence length="567" mass="60797">MAAMGLTTLTGCEGSDMFSVNGPDWLSEKIDSIANSNKGTAPTISPTTLGATDNSDAWWTSHLDADVKIESNKSYSTTFTNYTSGANNYNNYVVVLRKADKTEYAVMRSDDYCWGDAVGGNGGPLITHSNSASDDWGAWLAQMNGAKVTVTVTNYGDNTADVVAEVTGTEGLTSTQKYLGIPVESADLYLDFTTDGCHYVFDKAEMDVADVKDQQPESMELLDVPAEVDKGTSVKEFTSTLKAKVTYSDGAVKEVPASDLEFIVVPDMKTVGEKYVVATLNKTLLGKAADKTISANAKFSVVAGIKSITVTKAPEHTNYYFFNSSALEGVDHTLAFDPTGMEVTAKYVEGEDAVLDNSKLTFSRIPATAGKHEVTITTENGRTATVEVNVAKSAVKAVTPSPVSLGAADCSTAWWTEFTKDMKIPAGETFEFNFTNYSSGANNWNNYVVILRKADLAEYAVVRADNYGWGDGYAACTPIGTQGDLATWLATMNGAKVKLFVTNCNNGTADIQAIVTGNDGSVTTQSYLGINTINPSDLNVAFTVDSSHLKFNAASSARKHYTRAHRR</sequence>
<dbReference type="Gene3D" id="2.60.40.3630">
    <property type="match status" value="1"/>
</dbReference>
<evidence type="ECO:0000313" key="1">
    <source>
        <dbReference type="EMBL" id="OXL43518.1"/>
    </source>
</evidence>
<organism evidence="1 2">
    <name type="scientific">Segatella copri</name>
    <dbReference type="NCBI Taxonomy" id="165179"/>
    <lineage>
        <taxon>Bacteria</taxon>
        <taxon>Pseudomonadati</taxon>
        <taxon>Bacteroidota</taxon>
        <taxon>Bacteroidia</taxon>
        <taxon>Bacteroidales</taxon>
        <taxon>Prevotellaceae</taxon>
        <taxon>Segatella</taxon>
    </lineage>
</organism>
<evidence type="ECO:0008006" key="3">
    <source>
        <dbReference type="Google" id="ProtNLM"/>
    </source>
</evidence>
<evidence type="ECO:0000313" key="2">
    <source>
        <dbReference type="Proteomes" id="UP000215155"/>
    </source>
</evidence>
<accession>A0AA91TIU4</accession>
<proteinExistence type="predicted"/>
<dbReference type="Proteomes" id="UP000215155">
    <property type="component" value="Unassembled WGS sequence"/>
</dbReference>
<dbReference type="AlphaFoldDB" id="A0AA91TIU4"/>
<comment type="caution">
    <text evidence="1">The sequence shown here is derived from an EMBL/GenBank/DDBJ whole genome shotgun (WGS) entry which is preliminary data.</text>
</comment>
<protein>
    <recommendedName>
        <fullName evidence="3">Ig-like domain-containing protein</fullName>
    </recommendedName>
</protein>
<dbReference type="EMBL" id="NMPZ01000016">
    <property type="protein sequence ID" value="OXL43518.1"/>
    <property type="molecule type" value="Genomic_DNA"/>
</dbReference>
<name>A0AA91TIU4_9BACT</name>